<dbReference type="OrthoDB" id="10353356at2759"/>
<feature type="compositionally biased region" description="Low complexity" evidence="1">
    <location>
        <begin position="220"/>
        <end position="233"/>
    </location>
</feature>
<feature type="region of interest" description="Disordered" evidence="1">
    <location>
        <begin position="220"/>
        <end position="245"/>
    </location>
</feature>
<reference evidence="2 3" key="1">
    <citation type="journal article" date="2012" name="BMC Genomics">
        <title>Sequencing the genome of Marssonina brunnea reveals fungus-poplar co-evolution.</title>
        <authorList>
            <person name="Zhu S."/>
            <person name="Cao Y.-Z."/>
            <person name="Jiang C."/>
            <person name="Tan B.-Y."/>
            <person name="Wang Z."/>
            <person name="Feng S."/>
            <person name="Zhang L."/>
            <person name="Su X.-H."/>
            <person name="Brejova B."/>
            <person name="Vinar T."/>
            <person name="Xu M."/>
            <person name="Wang M.-X."/>
            <person name="Zhang S.-G."/>
            <person name="Huang M.-R."/>
            <person name="Wu R."/>
            <person name="Zhou Y."/>
        </authorList>
    </citation>
    <scope>NUCLEOTIDE SEQUENCE [LARGE SCALE GENOMIC DNA]</scope>
    <source>
        <strain evidence="2 3">MB_m1</strain>
    </source>
</reference>
<dbReference type="EMBL" id="JH921443">
    <property type="protein sequence ID" value="EKD15034.1"/>
    <property type="molecule type" value="Genomic_DNA"/>
</dbReference>
<dbReference type="AlphaFoldDB" id="K1XR03"/>
<name>K1XR03_MARBU</name>
<proteinExistence type="predicted"/>
<organism evidence="2 3">
    <name type="scientific">Marssonina brunnea f. sp. multigermtubi (strain MB_m1)</name>
    <name type="common">Marssonina leaf spot fungus</name>
    <dbReference type="NCBI Taxonomy" id="1072389"/>
    <lineage>
        <taxon>Eukaryota</taxon>
        <taxon>Fungi</taxon>
        <taxon>Dikarya</taxon>
        <taxon>Ascomycota</taxon>
        <taxon>Pezizomycotina</taxon>
        <taxon>Leotiomycetes</taxon>
        <taxon>Helotiales</taxon>
        <taxon>Drepanopezizaceae</taxon>
        <taxon>Drepanopeziza</taxon>
    </lineage>
</organism>
<sequence>MTLEECCGYSSRVEFFNDDVLCIIGSIRNQPMIFGRLFVPKPSWPEEDLLPSGRPDSAYQCRAPSVFGAVSLLKKRLAADAALPIHLIILDWMRELKKDGSAEKRKHAEESLLRAEQIDTAEKTARMMEEHGAASLMVKRTKLGKNEENLISYVEQKITCKHWDISGKWTLQSVNTKELLVPATMEIRCWENPTQIFGGIDSGQFGGILRCSKGLESDYPSDASADSDSSGAYDEFDIGDNDQPTGNGPRLFFRFFGFDIKARAIVAGEQGEETCTTRFSAEGKKVETCLWYPETYYGGDV</sequence>
<evidence type="ECO:0000256" key="1">
    <source>
        <dbReference type="SAM" id="MobiDB-lite"/>
    </source>
</evidence>
<protein>
    <submittedName>
        <fullName evidence="2">Uncharacterized protein</fullName>
    </submittedName>
</protein>
<keyword evidence="3" id="KW-1185">Reference proteome</keyword>
<gene>
    <name evidence="2" type="ORF">MBM_06795</name>
</gene>
<dbReference type="InParanoid" id="K1XR03"/>
<dbReference type="KEGG" id="mbe:MBM_06795"/>
<dbReference type="HOGENOM" id="CLU_924618_0_0_1"/>
<accession>K1XR03</accession>
<dbReference type="Proteomes" id="UP000006753">
    <property type="component" value="Unassembled WGS sequence"/>
</dbReference>
<evidence type="ECO:0000313" key="2">
    <source>
        <dbReference type="EMBL" id="EKD15034.1"/>
    </source>
</evidence>
<evidence type="ECO:0000313" key="3">
    <source>
        <dbReference type="Proteomes" id="UP000006753"/>
    </source>
</evidence>